<protein>
    <submittedName>
        <fullName evidence="2">Uncharacterized protein</fullName>
    </submittedName>
</protein>
<gene>
    <name evidence="2" type="ORF">QI30_16175</name>
</gene>
<feature type="transmembrane region" description="Helical" evidence="1">
    <location>
        <begin position="7"/>
        <end position="24"/>
    </location>
</feature>
<name>A0A433RQN0_9BACL</name>
<proteinExistence type="predicted"/>
<keyword evidence="3" id="KW-1185">Reference proteome</keyword>
<keyword evidence="1" id="KW-0812">Transmembrane</keyword>
<reference evidence="2 3" key="1">
    <citation type="submission" date="2014-11" db="EMBL/GenBank/DDBJ databases">
        <title>Genome sequence and analysis of novel Kurthia sp.</title>
        <authorList>
            <person name="Lawson J.N."/>
            <person name="Gonzalez J.E."/>
            <person name="Rinauldi L."/>
            <person name="Xuan Z."/>
            <person name="Firman A."/>
            <person name="Shaddox L."/>
            <person name="Trudeau A."/>
            <person name="Shah S."/>
            <person name="Reiman D."/>
        </authorList>
    </citation>
    <scope>NUCLEOTIDE SEQUENCE [LARGE SCALE GENOMIC DNA]</scope>
    <source>
        <strain evidence="2 3">3B1D</strain>
    </source>
</reference>
<sequence>MSKSLNTPEAILLTGSFLMVLYIFDELVEDYHVPFLWLVFPLILLVLAIFSYVKREATDDK</sequence>
<organism evidence="2 3">
    <name type="scientific">Candidatus Kurthia intestinigallinarum</name>
    <dbReference type="NCBI Taxonomy" id="1562256"/>
    <lineage>
        <taxon>Bacteria</taxon>
        <taxon>Bacillati</taxon>
        <taxon>Bacillota</taxon>
        <taxon>Bacilli</taxon>
        <taxon>Bacillales</taxon>
        <taxon>Caryophanaceae</taxon>
        <taxon>Kurthia</taxon>
    </lineage>
</organism>
<evidence type="ECO:0000313" key="2">
    <source>
        <dbReference type="EMBL" id="RUS53089.1"/>
    </source>
</evidence>
<keyword evidence="1" id="KW-0472">Membrane</keyword>
<feature type="transmembrane region" description="Helical" evidence="1">
    <location>
        <begin position="36"/>
        <end position="53"/>
    </location>
</feature>
<dbReference type="AlphaFoldDB" id="A0A433RQN0"/>
<comment type="caution">
    <text evidence="2">The sequence shown here is derived from an EMBL/GenBank/DDBJ whole genome shotgun (WGS) entry which is preliminary data.</text>
</comment>
<dbReference type="Proteomes" id="UP000288623">
    <property type="component" value="Unassembled WGS sequence"/>
</dbReference>
<evidence type="ECO:0000313" key="3">
    <source>
        <dbReference type="Proteomes" id="UP000288623"/>
    </source>
</evidence>
<accession>A0A433RQN0</accession>
<dbReference type="EMBL" id="JTFC01000041">
    <property type="protein sequence ID" value="RUS53089.1"/>
    <property type="molecule type" value="Genomic_DNA"/>
</dbReference>
<dbReference type="RefSeq" id="WP_126991637.1">
    <property type="nucleotide sequence ID" value="NZ_JTFC01000041.1"/>
</dbReference>
<keyword evidence="1" id="KW-1133">Transmembrane helix</keyword>
<evidence type="ECO:0000256" key="1">
    <source>
        <dbReference type="SAM" id="Phobius"/>
    </source>
</evidence>